<dbReference type="NCBIfam" id="NF001263">
    <property type="entry name" value="PRK00226.1-4"/>
    <property type="match status" value="1"/>
</dbReference>
<dbReference type="InterPro" id="IPR018151">
    <property type="entry name" value="TF_GreA/GreB_CS"/>
</dbReference>
<sequence>MVQVNFHFTSEGLKELKNELRKLTEEKRPRLIKRVTVARSHGDLSENSEYSAAREDLAFVDGRIEELEGLIAKAKIIRNKGGNHEVKLGCRVTLKVGRKEETFEVVGEWEADPLKQKISHTSPLGQALLGKKKGDRVEIDAPAGKLTYHIQKVH</sequence>
<dbReference type="PROSITE" id="PS00829">
    <property type="entry name" value="GREAB_1"/>
    <property type="match status" value="1"/>
</dbReference>
<keyword evidence="4 8" id="KW-0238">DNA-binding</keyword>
<keyword evidence="5 8" id="KW-0804">Transcription</keyword>
<dbReference type="Pfam" id="PF01272">
    <property type="entry name" value="GreA_GreB"/>
    <property type="match status" value="1"/>
</dbReference>
<dbReference type="PANTHER" id="PTHR30437">
    <property type="entry name" value="TRANSCRIPTION ELONGATION FACTOR GREA"/>
    <property type="match status" value="1"/>
</dbReference>
<evidence type="ECO:0000256" key="3">
    <source>
        <dbReference type="ARBA" id="ARBA00023015"/>
    </source>
</evidence>
<dbReference type="InterPro" id="IPR036953">
    <property type="entry name" value="GreA/GreB_C_sf"/>
</dbReference>
<evidence type="ECO:0000259" key="11">
    <source>
        <dbReference type="Pfam" id="PF03449"/>
    </source>
</evidence>
<evidence type="ECO:0000256" key="4">
    <source>
        <dbReference type="ARBA" id="ARBA00023125"/>
    </source>
</evidence>
<dbReference type="NCBIfam" id="TIGR01462">
    <property type="entry name" value="greA"/>
    <property type="match status" value="1"/>
</dbReference>
<feature type="domain" description="Transcription elongation factor GreA/GreB C-terminal" evidence="10">
    <location>
        <begin position="84"/>
        <end position="153"/>
    </location>
</feature>
<dbReference type="InterPro" id="IPR006359">
    <property type="entry name" value="Tscrpt_elong_fac_GreA"/>
</dbReference>
<name>A0A0G1RY95_9BACT</name>
<dbReference type="FunFam" id="1.10.287.180:FF:000001">
    <property type="entry name" value="Transcription elongation factor GreA"/>
    <property type="match status" value="1"/>
</dbReference>
<dbReference type="InterPro" id="IPR036805">
    <property type="entry name" value="Tscrpt_elong_fac_GreA/B_N_sf"/>
</dbReference>
<dbReference type="GO" id="GO:0006354">
    <property type="term" value="P:DNA-templated transcription elongation"/>
    <property type="evidence" value="ECO:0007669"/>
    <property type="project" value="TreeGrafter"/>
</dbReference>
<dbReference type="Proteomes" id="UP000033860">
    <property type="component" value="Unassembled WGS sequence"/>
</dbReference>
<gene>
    <name evidence="8" type="primary">greA</name>
    <name evidence="12" type="ORF">UX85_C0001G0285</name>
</gene>
<dbReference type="InterPro" id="IPR023459">
    <property type="entry name" value="Tscrpt_elong_fac_GreA/B_fam"/>
</dbReference>
<feature type="domain" description="Transcription elongation factor GreA/GreB N-terminal" evidence="11">
    <location>
        <begin position="8"/>
        <end position="76"/>
    </location>
</feature>
<evidence type="ECO:0000256" key="5">
    <source>
        <dbReference type="ARBA" id="ARBA00023163"/>
    </source>
</evidence>
<dbReference type="GO" id="GO:0032784">
    <property type="term" value="P:regulation of DNA-templated transcription elongation"/>
    <property type="evidence" value="ECO:0007669"/>
    <property type="project" value="UniProtKB-UniRule"/>
</dbReference>
<dbReference type="PATRIC" id="fig|1618371.3.peg.286"/>
<dbReference type="GO" id="GO:0070063">
    <property type="term" value="F:RNA polymerase binding"/>
    <property type="evidence" value="ECO:0007669"/>
    <property type="project" value="InterPro"/>
</dbReference>
<accession>A0A0G1RY95</accession>
<evidence type="ECO:0000256" key="7">
    <source>
        <dbReference type="ARBA" id="ARBA00030776"/>
    </source>
</evidence>
<keyword evidence="12" id="KW-0648">Protein biosynthesis</keyword>
<dbReference type="InterPro" id="IPR001437">
    <property type="entry name" value="Tscrpt_elong_fac_GreA/B_C"/>
</dbReference>
<reference evidence="12 13" key="1">
    <citation type="journal article" date="2015" name="Nature">
        <title>rRNA introns, odd ribosomes, and small enigmatic genomes across a large radiation of phyla.</title>
        <authorList>
            <person name="Brown C.T."/>
            <person name="Hug L.A."/>
            <person name="Thomas B.C."/>
            <person name="Sharon I."/>
            <person name="Castelle C.J."/>
            <person name="Singh A."/>
            <person name="Wilkins M.J."/>
            <person name="Williams K.H."/>
            <person name="Banfield J.F."/>
        </authorList>
    </citation>
    <scope>NUCLEOTIDE SEQUENCE [LARGE SCALE GENOMIC DNA]</scope>
</reference>
<evidence type="ECO:0000256" key="6">
    <source>
        <dbReference type="ARBA" id="ARBA00024916"/>
    </source>
</evidence>
<dbReference type="GO" id="GO:0003677">
    <property type="term" value="F:DNA binding"/>
    <property type="evidence" value="ECO:0007669"/>
    <property type="project" value="UniProtKB-UniRule"/>
</dbReference>
<dbReference type="Pfam" id="PF03449">
    <property type="entry name" value="GreA_GreB_N"/>
    <property type="match status" value="1"/>
</dbReference>
<keyword evidence="3 8" id="KW-0805">Transcription regulation</keyword>
<evidence type="ECO:0000256" key="1">
    <source>
        <dbReference type="ARBA" id="ARBA00008213"/>
    </source>
</evidence>
<dbReference type="PIRSF" id="PIRSF006092">
    <property type="entry name" value="GreA_GreB"/>
    <property type="match status" value="1"/>
</dbReference>
<dbReference type="SUPFAM" id="SSF46557">
    <property type="entry name" value="GreA transcript cleavage protein, N-terminal domain"/>
    <property type="match status" value="1"/>
</dbReference>
<dbReference type="SUPFAM" id="SSF54534">
    <property type="entry name" value="FKBP-like"/>
    <property type="match status" value="1"/>
</dbReference>
<comment type="function">
    <text evidence="6 8 9">Necessary for efficient RNA polymerase transcription elongation past template-encoded arresting sites. The arresting sites in DNA have the property of trapping a certain fraction of elongating RNA polymerases that pass through, resulting in locked ternary complexes. Cleavage of the nascent transcript by cleavage factors such as GreA or GreB allows the resumption of elongation from the new 3'terminus. GreA releases sequences of 2 to 3 nucleotides.</text>
</comment>
<dbReference type="InterPro" id="IPR028624">
    <property type="entry name" value="Tscrpt_elong_fac_GreA/B"/>
</dbReference>
<keyword evidence="12" id="KW-0251">Elongation factor</keyword>
<protein>
    <recommendedName>
        <fullName evidence="2 8">Transcription elongation factor GreA</fullName>
    </recommendedName>
    <alternativeName>
        <fullName evidence="7 8">Transcript cleavage factor GreA</fullName>
    </alternativeName>
</protein>
<proteinExistence type="inferred from homology"/>
<evidence type="ECO:0000259" key="10">
    <source>
        <dbReference type="Pfam" id="PF01272"/>
    </source>
</evidence>
<dbReference type="Gene3D" id="1.10.287.180">
    <property type="entry name" value="Transcription elongation factor, GreA/GreB, N-terminal domain"/>
    <property type="match status" value="1"/>
</dbReference>
<dbReference type="PANTHER" id="PTHR30437:SF4">
    <property type="entry name" value="TRANSCRIPTION ELONGATION FACTOR GREA"/>
    <property type="match status" value="1"/>
</dbReference>
<dbReference type="PROSITE" id="PS00830">
    <property type="entry name" value="GREAB_2"/>
    <property type="match status" value="1"/>
</dbReference>
<evidence type="ECO:0000313" key="13">
    <source>
        <dbReference type="Proteomes" id="UP000033860"/>
    </source>
</evidence>
<dbReference type="GO" id="GO:0003746">
    <property type="term" value="F:translation elongation factor activity"/>
    <property type="evidence" value="ECO:0007669"/>
    <property type="project" value="UniProtKB-KW"/>
</dbReference>
<dbReference type="EMBL" id="LCNT01000001">
    <property type="protein sequence ID" value="KKU62071.1"/>
    <property type="molecule type" value="Genomic_DNA"/>
</dbReference>
<dbReference type="InterPro" id="IPR022691">
    <property type="entry name" value="Tscrpt_elong_fac_GreA/B_N"/>
</dbReference>
<evidence type="ECO:0000256" key="2">
    <source>
        <dbReference type="ARBA" id="ARBA00013729"/>
    </source>
</evidence>
<dbReference type="HAMAP" id="MF_00105">
    <property type="entry name" value="GreA_GreB"/>
    <property type="match status" value="1"/>
</dbReference>
<evidence type="ECO:0000256" key="8">
    <source>
        <dbReference type="HAMAP-Rule" id="MF_00105"/>
    </source>
</evidence>
<dbReference type="AlphaFoldDB" id="A0A0G1RY95"/>
<evidence type="ECO:0000313" key="12">
    <source>
        <dbReference type="EMBL" id="KKU62071.1"/>
    </source>
</evidence>
<evidence type="ECO:0000256" key="9">
    <source>
        <dbReference type="RuleBase" id="RU000556"/>
    </source>
</evidence>
<organism evidence="12 13">
    <name type="scientific">Candidatus Beckwithbacteria bacterium GW2011_GWB1_47_15</name>
    <dbReference type="NCBI Taxonomy" id="1618371"/>
    <lineage>
        <taxon>Bacteria</taxon>
        <taxon>Candidatus Beckwithiibacteriota</taxon>
    </lineage>
</organism>
<dbReference type="Gene3D" id="3.10.50.30">
    <property type="entry name" value="Transcription elongation factor, GreA/GreB, C-terminal domain"/>
    <property type="match status" value="1"/>
</dbReference>
<comment type="caution">
    <text evidence="12">The sequence shown here is derived from an EMBL/GenBank/DDBJ whole genome shotgun (WGS) entry which is preliminary data.</text>
</comment>
<comment type="similarity">
    <text evidence="1 8 9">Belongs to the GreA/GreB family.</text>
</comment>